<protein>
    <recommendedName>
        <fullName evidence="4">Zinc ribbon domain-containing protein</fullName>
    </recommendedName>
</protein>
<feature type="region of interest" description="Disordered" evidence="1">
    <location>
        <begin position="123"/>
        <end position="163"/>
    </location>
</feature>
<sequence length="243" mass="25159">ALRAKEQELEAELRTRLYQDSDLLPVLRWAASELVQAFQDVGGEASVGPCQVQGLQAEPVAAGPAQVAATVASAVPAQTLPAPTRAQRASVEVPPLPACLAHRVATVEGSTTIPVAIAGAASATQSASATPPGSGSRAARTPPSSHRGSVGLPGEQSTEQRWTTPVRRLDASLPAEDYCSFCGASLPSDALYCGHCGRKGDAAALQTMPARPSTQAHTPPPRPGAERSSFDLRMRVTTWGVNP</sequence>
<evidence type="ECO:0008006" key="4">
    <source>
        <dbReference type="Google" id="ProtNLM"/>
    </source>
</evidence>
<proteinExistence type="predicted"/>
<accession>A0ABP0L8J6</accession>
<comment type="caution">
    <text evidence="2">The sequence shown here is derived from an EMBL/GenBank/DDBJ whole genome shotgun (WGS) entry which is preliminary data.</text>
</comment>
<keyword evidence="3" id="KW-1185">Reference proteome</keyword>
<dbReference type="Proteomes" id="UP001642484">
    <property type="component" value="Unassembled WGS sequence"/>
</dbReference>
<organism evidence="2 3">
    <name type="scientific">Durusdinium trenchii</name>
    <dbReference type="NCBI Taxonomy" id="1381693"/>
    <lineage>
        <taxon>Eukaryota</taxon>
        <taxon>Sar</taxon>
        <taxon>Alveolata</taxon>
        <taxon>Dinophyceae</taxon>
        <taxon>Suessiales</taxon>
        <taxon>Symbiodiniaceae</taxon>
        <taxon>Durusdinium</taxon>
    </lineage>
</organism>
<evidence type="ECO:0000256" key="1">
    <source>
        <dbReference type="SAM" id="MobiDB-lite"/>
    </source>
</evidence>
<feature type="non-terminal residue" evidence="2">
    <location>
        <position position="1"/>
    </location>
</feature>
<reference evidence="2 3" key="1">
    <citation type="submission" date="2024-02" db="EMBL/GenBank/DDBJ databases">
        <authorList>
            <person name="Chen Y."/>
            <person name="Shah S."/>
            <person name="Dougan E. K."/>
            <person name="Thang M."/>
            <person name="Chan C."/>
        </authorList>
    </citation>
    <scope>NUCLEOTIDE SEQUENCE [LARGE SCALE GENOMIC DNA]</scope>
</reference>
<feature type="compositionally biased region" description="Low complexity" evidence="1">
    <location>
        <begin position="123"/>
        <end position="134"/>
    </location>
</feature>
<evidence type="ECO:0000313" key="3">
    <source>
        <dbReference type="Proteomes" id="UP001642484"/>
    </source>
</evidence>
<name>A0ABP0L8J6_9DINO</name>
<dbReference type="EMBL" id="CAXAMN010011314">
    <property type="protein sequence ID" value="CAK9034924.1"/>
    <property type="molecule type" value="Genomic_DNA"/>
</dbReference>
<feature type="region of interest" description="Disordered" evidence="1">
    <location>
        <begin position="208"/>
        <end position="232"/>
    </location>
</feature>
<gene>
    <name evidence="2" type="ORF">CCMP2556_LOCUS19698</name>
</gene>
<evidence type="ECO:0000313" key="2">
    <source>
        <dbReference type="EMBL" id="CAK9034924.1"/>
    </source>
</evidence>